<evidence type="ECO:0000313" key="2">
    <source>
        <dbReference type="EMBL" id="KAF2071027.1"/>
    </source>
</evidence>
<dbReference type="Pfam" id="PF05725">
    <property type="entry name" value="FNIP"/>
    <property type="match status" value="2"/>
</dbReference>
<reference evidence="2" key="1">
    <citation type="submission" date="2020-01" db="EMBL/GenBank/DDBJ databases">
        <title>Development of genomics and gene disruption for Polysphondylium violaceum indicates a role for the polyketide synthase stlB in stalk morphogenesis.</title>
        <authorList>
            <person name="Narita B."/>
            <person name="Kawabe Y."/>
            <person name="Kin K."/>
            <person name="Saito T."/>
            <person name="Gibbs R."/>
            <person name="Kuspa A."/>
            <person name="Muzny D."/>
            <person name="Queller D."/>
            <person name="Richards S."/>
            <person name="Strassman J."/>
            <person name="Sucgang R."/>
            <person name="Worley K."/>
            <person name="Schaap P."/>
        </authorList>
    </citation>
    <scope>NUCLEOTIDE SEQUENCE</scope>
    <source>
        <strain evidence="2">QSvi11</strain>
    </source>
</reference>
<keyword evidence="3" id="KW-1185">Reference proteome</keyword>
<proteinExistence type="predicted"/>
<organism evidence="2 3">
    <name type="scientific">Polysphondylium violaceum</name>
    <dbReference type="NCBI Taxonomy" id="133409"/>
    <lineage>
        <taxon>Eukaryota</taxon>
        <taxon>Amoebozoa</taxon>
        <taxon>Evosea</taxon>
        <taxon>Eumycetozoa</taxon>
        <taxon>Dictyostelia</taxon>
        <taxon>Dictyosteliales</taxon>
        <taxon>Dictyosteliaceae</taxon>
        <taxon>Polysphondylium</taxon>
    </lineage>
</organism>
<accession>A0A8J4V220</accession>
<name>A0A8J4V220_9MYCE</name>
<dbReference type="InterPro" id="IPR051251">
    <property type="entry name" value="STK_FNIP-Repeat"/>
</dbReference>
<dbReference type="InterPro" id="IPR008615">
    <property type="entry name" value="FNIP"/>
</dbReference>
<keyword evidence="1" id="KW-0677">Repeat</keyword>
<evidence type="ECO:0008006" key="4">
    <source>
        <dbReference type="Google" id="ProtNLM"/>
    </source>
</evidence>
<comment type="caution">
    <text evidence="2">The sequence shown here is derived from an EMBL/GenBank/DDBJ whole genome shotgun (WGS) entry which is preliminary data.</text>
</comment>
<dbReference type="SUPFAM" id="SSF52058">
    <property type="entry name" value="L domain-like"/>
    <property type="match status" value="1"/>
</dbReference>
<evidence type="ECO:0000256" key="1">
    <source>
        <dbReference type="ARBA" id="ARBA00022737"/>
    </source>
</evidence>
<dbReference type="EMBL" id="AJWJ01000420">
    <property type="protein sequence ID" value="KAF2071027.1"/>
    <property type="molecule type" value="Genomic_DNA"/>
</dbReference>
<evidence type="ECO:0000313" key="3">
    <source>
        <dbReference type="Proteomes" id="UP000695562"/>
    </source>
</evidence>
<dbReference type="PANTHER" id="PTHR32134">
    <property type="entry name" value="FNIP REPEAT-CONTAINING PROTEIN"/>
    <property type="match status" value="1"/>
</dbReference>
<dbReference type="Proteomes" id="UP000695562">
    <property type="component" value="Unassembled WGS sequence"/>
</dbReference>
<protein>
    <recommendedName>
        <fullName evidence="4">FNIP repeat-containing protein</fullName>
    </recommendedName>
</protein>
<dbReference type="PANTHER" id="PTHR32134:SF180">
    <property type="entry name" value="FNIP REPEAT-CONTAINING PROTEIN"/>
    <property type="match status" value="1"/>
</dbReference>
<dbReference type="AlphaFoldDB" id="A0A8J4V220"/>
<gene>
    <name evidence="2" type="ORF">CYY_007648</name>
</gene>
<sequence>MDLKSFFSDAWNLKSFSCKSGEKKIFKLGDIPQLEHLSLNQLKWGNMKTDPFPWVTLKSLKIFDRIRFIVPQSLMEISSPYKAKVYPKYVKSIVINGPDELVDIDATFPPPNVKELTITHLGNIGASYHQLDLVKFCIGMNRTPFDSDLFTSFTHLTHLEILKYHGNILSPGIFPQTITIMSIGCDFSIECGVLPKSLKRLTFTKHFNSPLIPYSIPNGVEFIKLEVSGYKESIPNNVIPLSTKELHMTSRVIKPINAPPTTKINFYLKIIYRSVPEIPIYVTKFHFATTTVPLSEIKIPCSVTHLVLSHYNLSIQSKDIPDSVTILELPKRFTYIDARSIIPKNVRYLIIHSLCNISNIPDSVEYLMVRRNRNYKSTLDAQFPRGLKKLYIANYQYYFKNVPLSTILYPVPYRMKFKIN</sequence>